<feature type="transmembrane region" description="Helical" evidence="1">
    <location>
        <begin position="12"/>
        <end position="31"/>
    </location>
</feature>
<reference evidence="3" key="4">
    <citation type="submission" date="2019-11" db="EMBL/GenBank/DDBJ databases">
        <authorList>
            <consortium name="PulseNet: The National Subtyping Network for Foodborne Disease Surveillance"/>
            <person name="Tarr C.L."/>
            <person name="Trees E."/>
            <person name="Katz L.S."/>
            <person name="Carleton-Romer H.A."/>
            <person name="Stroika S."/>
            <person name="Kucerova Z."/>
            <person name="Roache K.F."/>
            <person name="Sabol A.L."/>
            <person name="Besser J."/>
            <person name="Gerner-Smidt P."/>
        </authorList>
    </citation>
    <scope>NUCLEOTIDE SEQUENCE</scope>
    <source>
        <strain evidence="3">PNUSAV001129</strain>
    </source>
</reference>
<name>A0A1W6URR8_VIBAL</name>
<gene>
    <name evidence="5" type="ORF">AL553_023705</name>
    <name evidence="4" type="ORF">F0254_03090</name>
    <name evidence="3" type="ORF">GHY86_19980</name>
    <name evidence="2" type="ORF">K05K4_38970</name>
</gene>
<keyword evidence="1" id="KW-1133">Transmembrane helix</keyword>
<keyword evidence="1" id="KW-0812">Transmembrane</keyword>
<dbReference type="EMBL" id="LOSN02000002">
    <property type="protein sequence ID" value="PNP20639.1"/>
    <property type="molecule type" value="Genomic_DNA"/>
</dbReference>
<evidence type="ECO:0000313" key="5">
    <source>
        <dbReference type="EMBL" id="PNP20639.1"/>
    </source>
</evidence>
<protein>
    <submittedName>
        <fullName evidence="2">Uncharacterized protein</fullName>
    </submittedName>
</protein>
<accession>A0A1W6URR8</accession>
<reference evidence="4 7" key="3">
    <citation type="submission" date="2019-09" db="EMBL/GenBank/DDBJ databases">
        <title>Draft genome sequencing and comparative genomics of hatchery-associated Vibrios.</title>
        <authorList>
            <person name="Kehlet-Delgado H."/>
            <person name="Mueller R.S."/>
        </authorList>
    </citation>
    <scope>NUCLEOTIDE SEQUENCE [LARGE SCALE GENOMIC DNA]</scope>
    <source>
        <strain evidence="4 7">081416A</strain>
    </source>
</reference>
<dbReference type="AlphaFoldDB" id="A0A1W6URR8"/>
<evidence type="ECO:0000313" key="2">
    <source>
        <dbReference type="EMBL" id="ARP20623.1"/>
    </source>
</evidence>
<evidence type="ECO:0000313" key="3">
    <source>
        <dbReference type="EMBL" id="EGQ9137408.1"/>
    </source>
</evidence>
<proteinExistence type="predicted"/>
<reference evidence="5 6" key="2">
    <citation type="submission" date="2017-12" db="EMBL/GenBank/DDBJ databases">
        <title>FDA dAtabase for Regulatory Grade micrObial Sequences (FDA-ARGOS): Supporting development and validation of Infectious Disease Dx tests.</title>
        <authorList>
            <person name="Hoffmann M."/>
            <person name="Allard M."/>
            <person name="Evans P."/>
            <person name="Brown E."/>
            <person name="Tallon L.J."/>
            <person name="Sadzewicz L."/>
            <person name="Sengamalay N."/>
            <person name="Ott S."/>
            <person name="Godinez A."/>
            <person name="Nagaraj S."/>
            <person name="Vavikolanu K."/>
            <person name="Aluvathingal J."/>
            <person name="Nadendla S."/>
            <person name="Hobson J."/>
            <person name="Sichtig H."/>
        </authorList>
    </citation>
    <scope>NUCLEOTIDE SEQUENCE [LARGE SCALE GENOMIC DNA]</scope>
    <source>
        <strain evidence="6">ATCC 17749</strain>
        <strain evidence="5">FDAARGOS_97</strain>
    </source>
</reference>
<evidence type="ECO:0000313" key="7">
    <source>
        <dbReference type="Proteomes" id="UP000532247"/>
    </source>
</evidence>
<evidence type="ECO:0000256" key="1">
    <source>
        <dbReference type="SAM" id="Phobius"/>
    </source>
</evidence>
<evidence type="ECO:0000313" key="4">
    <source>
        <dbReference type="EMBL" id="NOI07850.1"/>
    </source>
</evidence>
<dbReference type="EMBL" id="VTYF01000002">
    <property type="protein sequence ID" value="NOI07850.1"/>
    <property type="molecule type" value="Genomic_DNA"/>
</dbReference>
<evidence type="ECO:0000313" key="6">
    <source>
        <dbReference type="Proteomes" id="UP000054316"/>
    </source>
</evidence>
<keyword evidence="6" id="KW-1185">Reference proteome</keyword>
<organism evidence="2">
    <name type="scientific">Vibrio alginolyticus</name>
    <dbReference type="NCBI Taxonomy" id="663"/>
    <lineage>
        <taxon>Bacteria</taxon>
        <taxon>Pseudomonadati</taxon>
        <taxon>Pseudomonadota</taxon>
        <taxon>Gammaproteobacteria</taxon>
        <taxon>Vibrionales</taxon>
        <taxon>Vibrionaceae</taxon>
        <taxon>Vibrio</taxon>
    </lineage>
</organism>
<dbReference type="OrthoDB" id="5890759at2"/>
<dbReference type="Proteomes" id="UP000532247">
    <property type="component" value="Unassembled WGS sequence"/>
</dbReference>
<reference evidence="2" key="1">
    <citation type="submission" date="2016-10" db="EMBL/GenBank/DDBJ databases">
        <title>The High Quality Genome of Vibrio alginolyticus K01M1.</title>
        <authorList>
            <person name="Wendling C."/>
            <person name="Chibani C.M."/>
            <person name="Hertel R."/>
            <person name="Sproer C."/>
            <person name="Bunk B."/>
            <person name="Overmann J."/>
            <person name="Roth O."/>
            <person name="Liesegang H."/>
        </authorList>
    </citation>
    <scope>NUCLEOTIDE SEQUENCE</scope>
    <source>
        <strain evidence="2">K05K4</strain>
    </source>
</reference>
<dbReference type="EMBL" id="AAXMUW010000055">
    <property type="protein sequence ID" value="EGQ9137408.1"/>
    <property type="molecule type" value="Genomic_DNA"/>
</dbReference>
<dbReference type="Proteomes" id="UP000714625">
    <property type="component" value="Unassembled WGS sequence"/>
</dbReference>
<keyword evidence="1" id="KW-0472">Membrane</keyword>
<dbReference type="Proteomes" id="UP000054316">
    <property type="component" value="Unassembled WGS sequence"/>
</dbReference>
<sequence>MHNEMIQPSHFGIIGRTCIASVLMIAGVFALI</sequence>
<dbReference type="EMBL" id="CP017903">
    <property type="protein sequence ID" value="ARP20623.1"/>
    <property type="molecule type" value="Genomic_DNA"/>
</dbReference>